<evidence type="ECO:0000256" key="1">
    <source>
        <dbReference type="ARBA" id="ARBA00022614"/>
    </source>
</evidence>
<organism evidence="4 5">
    <name type="scientific">Polyrhizophydium stewartii</name>
    <dbReference type="NCBI Taxonomy" id="2732419"/>
    <lineage>
        <taxon>Eukaryota</taxon>
        <taxon>Fungi</taxon>
        <taxon>Fungi incertae sedis</taxon>
        <taxon>Chytridiomycota</taxon>
        <taxon>Chytridiomycota incertae sedis</taxon>
        <taxon>Chytridiomycetes</taxon>
        <taxon>Rhizophydiales</taxon>
        <taxon>Rhizophydiales incertae sedis</taxon>
        <taxon>Polyrhizophydium</taxon>
    </lineage>
</organism>
<name>A0ABR4N3G5_9FUNG</name>
<dbReference type="SMART" id="SM00369">
    <property type="entry name" value="LRR_TYP"/>
    <property type="match status" value="8"/>
</dbReference>
<feature type="signal peptide" evidence="3">
    <location>
        <begin position="1"/>
        <end position="17"/>
    </location>
</feature>
<dbReference type="Pfam" id="PF13855">
    <property type="entry name" value="LRR_8"/>
    <property type="match status" value="2"/>
</dbReference>
<keyword evidence="1" id="KW-0433">Leucine-rich repeat</keyword>
<reference evidence="4 5" key="1">
    <citation type="submission" date="2023-09" db="EMBL/GenBank/DDBJ databases">
        <title>Pangenome analysis of Batrachochytrium dendrobatidis and related Chytrids.</title>
        <authorList>
            <person name="Yacoub M.N."/>
            <person name="Stajich J.E."/>
            <person name="James T.Y."/>
        </authorList>
    </citation>
    <scope>NUCLEOTIDE SEQUENCE [LARGE SCALE GENOMIC DNA]</scope>
    <source>
        <strain evidence="4 5">JEL0888</strain>
    </source>
</reference>
<evidence type="ECO:0000313" key="4">
    <source>
        <dbReference type="EMBL" id="KAL2914081.1"/>
    </source>
</evidence>
<keyword evidence="3" id="KW-0732">Signal</keyword>
<dbReference type="InterPro" id="IPR003591">
    <property type="entry name" value="Leu-rich_rpt_typical-subtyp"/>
</dbReference>
<gene>
    <name evidence="4" type="ORF">HK105_206339</name>
</gene>
<dbReference type="CDD" id="cd22191">
    <property type="entry name" value="DPBB_RlpA_EXP_N-like"/>
    <property type="match status" value="1"/>
</dbReference>
<protein>
    <submittedName>
        <fullName evidence="4">Uncharacterized protein</fullName>
    </submittedName>
</protein>
<keyword evidence="2" id="KW-0677">Repeat</keyword>
<dbReference type="SMART" id="SM00364">
    <property type="entry name" value="LRR_BAC"/>
    <property type="match status" value="6"/>
</dbReference>
<evidence type="ECO:0000313" key="5">
    <source>
        <dbReference type="Proteomes" id="UP001527925"/>
    </source>
</evidence>
<dbReference type="InterPro" id="IPR050216">
    <property type="entry name" value="LRR_domain-containing"/>
</dbReference>
<sequence>MLAAAVALAAAASLVAAGDWLRGKATHYGPYPSFPGLSEAGYYPNDVGVGCSNGQPGGDPRWKAITAKGLIPNPLDNNTVWPVVATVAVSETIWGSDNKAKICFQKVQIRNAVNQSLHVEAYVVDFCPTNGCLWPRSELRYNVDIYGQRTFQALGGGLLDGTIDIEVIWPDGIAPNNSAQPRSSHLLHAASAALLILLCHLGRTLKMSCLNLAGVVQGEPDAAACVQHVAARLHETASAEEPLESVFIGSNGLESLPIESLRMHASLRILDASFNRLADLAPLADIPLRSLAILDLRGNRISRIPTTAGCFIDLRQLLLGSNLIRDIPSAFLGGLARLETLDVSANQISSLPQNLFLSCPRLKRLDASHNQLRTLPRSLESASGLVQLNLAHNRIAQVPVSIQALGALEILDLSFNHLASPQPALSHMNMLQTLILDGNRLESLSVEIGGLVSLRTLSLRRNFLRSLPRSLGKLTALENLYLFDSDRYEAHCFGRDAQPPQASPNSI</sequence>
<dbReference type="PANTHER" id="PTHR48051">
    <property type="match status" value="1"/>
</dbReference>
<dbReference type="PANTHER" id="PTHR48051:SF46">
    <property type="entry name" value="LEUCINE RICH REPEAT-CONTAINING DOMAIN PROTEIN"/>
    <property type="match status" value="1"/>
</dbReference>
<accession>A0ABR4N3G5</accession>
<dbReference type="InterPro" id="IPR032675">
    <property type="entry name" value="LRR_dom_sf"/>
</dbReference>
<dbReference type="InterPro" id="IPR001611">
    <property type="entry name" value="Leu-rich_rpt"/>
</dbReference>
<feature type="chain" id="PRO_5047090605" evidence="3">
    <location>
        <begin position="18"/>
        <end position="507"/>
    </location>
</feature>
<comment type="caution">
    <text evidence="4">The sequence shown here is derived from an EMBL/GenBank/DDBJ whole genome shotgun (WGS) entry which is preliminary data.</text>
</comment>
<evidence type="ECO:0000256" key="2">
    <source>
        <dbReference type="ARBA" id="ARBA00022737"/>
    </source>
</evidence>
<keyword evidence="5" id="KW-1185">Reference proteome</keyword>
<dbReference type="Proteomes" id="UP001527925">
    <property type="component" value="Unassembled WGS sequence"/>
</dbReference>
<evidence type="ECO:0000256" key="3">
    <source>
        <dbReference type="SAM" id="SignalP"/>
    </source>
</evidence>
<dbReference type="PROSITE" id="PS51450">
    <property type="entry name" value="LRR"/>
    <property type="match status" value="3"/>
</dbReference>
<dbReference type="Gene3D" id="3.80.10.10">
    <property type="entry name" value="Ribonuclease Inhibitor"/>
    <property type="match status" value="2"/>
</dbReference>
<proteinExistence type="predicted"/>
<dbReference type="EMBL" id="JADGIZ020000037">
    <property type="protein sequence ID" value="KAL2914081.1"/>
    <property type="molecule type" value="Genomic_DNA"/>
</dbReference>
<dbReference type="SUPFAM" id="SSF52058">
    <property type="entry name" value="L domain-like"/>
    <property type="match status" value="1"/>
</dbReference>